<organism evidence="1 2">
    <name type="scientific">Salix udensis</name>
    <dbReference type="NCBI Taxonomy" id="889485"/>
    <lineage>
        <taxon>Eukaryota</taxon>
        <taxon>Viridiplantae</taxon>
        <taxon>Streptophyta</taxon>
        <taxon>Embryophyta</taxon>
        <taxon>Tracheophyta</taxon>
        <taxon>Spermatophyta</taxon>
        <taxon>Magnoliopsida</taxon>
        <taxon>eudicotyledons</taxon>
        <taxon>Gunneridae</taxon>
        <taxon>Pentapetalae</taxon>
        <taxon>rosids</taxon>
        <taxon>fabids</taxon>
        <taxon>Malpighiales</taxon>
        <taxon>Salicaceae</taxon>
        <taxon>Saliceae</taxon>
        <taxon>Salix</taxon>
    </lineage>
</organism>
<protein>
    <submittedName>
        <fullName evidence="1">Uncharacterized protein</fullName>
    </submittedName>
</protein>
<dbReference type="AlphaFoldDB" id="A0AAD6KM88"/>
<name>A0AAD6KM88_9ROSI</name>
<keyword evidence="2" id="KW-1185">Reference proteome</keyword>
<gene>
    <name evidence="1" type="ORF">OIU84_026657</name>
</gene>
<comment type="caution">
    <text evidence="1">The sequence shown here is derived from an EMBL/GenBank/DDBJ whole genome shotgun (WGS) entry which is preliminary data.</text>
</comment>
<dbReference type="EMBL" id="JAPFFJ010000006">
    <property type="protein sequence ID" value="KAJ6426114.1"/>
    <property type="molecule type" value="Genomic_DNA"/>
</dbReference>
<accession>A0AAD6KM88</accession>
<dbReference type="SUPFAM" id="SSF52047">
    <property type="entry name" value="RNI-like"/>
    <property type="match status" value="1"/>
</dbReference>
<evidence type="ECO:0000313" key="2">
    <source>
        <dbReference type="Proteomes" id="UP001162972"/>
    </source>
</evidence>
<reference evidence="1 2" key="1">
    <citation type="journal article" date="2023" name="Int. J. Mol. Sci.">
        <title>De Novo Assembly and Annotation of 11 Diverse Shrub Willow (Salix) Genomes Reveals Novel Gene Organization in Sex-Linked Regions.</title>
        <authorList>
            <person name="Hyden B."/>
            <person name="Feng K."/>
            <person name="Yates T.B."/>
            <person name="Jawdy S."/>
            <person name="Cereghino C."/>
            <person name="Smart L.B."/>
            <person name="Muchero W."/>
        </authorList>
    </citation>
    <scope>NUCLEOTIDE SEQUENCE [LARGE SCALE GENOMIC DNA]</scope>
    <source>
        <tissue evidence="1">Shoot tip</tissue>
    </source>
</reference>
<dbReference type="PANTHER" id="PTHR38926:SF5">
    <property type="entry name" value="F-BOX AND LEUCINE-RICH REPEAT PROTEIN 6"/>
    <property type="match status" value="1"/>
</dbReference>
<dbReference type="Proteomes" id="UP001162972">
    <property type="component" value="Chromosome 16"/>
</dbReference>
<dbReference type="Gene3D" id="3.80.10.10">
    <property type="entry name" value="Ribonuclease Inhibitor"/>
    <property type="match status" value="2"/>
</dbReference>
<sequence length="467" mass="52267">MESLLLDVPFVCRSWHEASRSPSCWKHLVFPRDIYLTWDVTLLDKFEDYYEIHNCSEDAFIKFVVGRSHGNCTGLSLPNDCSEEVLKYIADKCPALISLSLPADHFLSSESLSILPTLIGKWEHLENLWLGSSDCLVDIITQISLACSNFSSLNVSSATIREEEASAIVTYLPNIKSLILRGARMDLKNLVIILQGCKNLVHLDVRDCRGFISGDERVLDLASNIKTFMWEGSMVDDYDDGVEMEERKWEDLEFDCLVNVLGRVDMESLLLYVPFVCKSCHGNCTGLSLPDGCSEEVLKYIADECPALISLSLPVDHFLSSESLSILPTLIGKWEHLENLRLGSSDNLVDIIIQISLACSKFSSLGVSIATIGEEEASAIVTCLPNIKSLILRGARMDLENLVIILHGCRNLVHLDVRNCTGFNSDDERVLELASNIKTFMCEGSMLADYDDYDIHGHDYFYECFDG</sequence>
<evidence type="ECO:0000313" key="1">
    <source>
        <dbReference type="EMBL" id="KAJ6426114.1"/>
    </source>
</evidence>
<dbReference type="InterPro" id="IPR032675">
    <property type="entry name" value="LRR_dom_sf"/>
</dbReference>
<dbReference type="PANTHER" id="PTHR38926">
    <property type="entry name" value="F-BOX DOMAIN CONTAINING PROTEIN, EXPRESSED"/>
    <property type="match status" value="1"/>
</dbReference>
<proteinExistence type="predicted"/>